<dbReference type="PANTHER" id="PTHR22602">
    <property type="entry name" value="TRANSFERASE CAF17, MITOCHONDRIAL-RELATED"/>
    <property type="match status" value="1"/>
</dbReference>
<dbReference type="Pfam" id="PF01571">
    <property type="entry name" value="GCV_T"/>
    <property type="match status" value="1"/>
</dbReference>
<organism evidence="2 3">
    <name type="scientific">Candidatus Contendibacter odensensis</name>
    <dbReference type="NCBI Taxonomy" id="1400860"/>
    <lineage>
        <taxon>Bacteria</taxon>
        <taxon>Pseudomonadati</taxon>
        <taxon>Pseudomonadota</taxon>
        <taxon>Gammaproteobacteria</taxon>
        <taxon>Candidatus Competibacteraceae</taxon>
        <taxon>Candidatus Contendibacter</taxon>
    </lineage>
</organism>
<evidence type="ECO:0000313" key="3">
    <source>
        <dbReference type="Proteomes" id="UP000229278"/>
    </source>
</evidence>
<evidence type="ECO:0000259" key="1">
    <source>
        <dbReference type="Pfam" id="PF01571"/>
    </source>
</evidence>
<evidence type="ECO:0000313" key="2">
    <source>
        <dbReference type="EMBL" id="PIE83034.1"/>
    </source>
</evidence>
<feature type="domain" description="GCVT N-terminal" evidence="1">
    <location>
        <begin position="24"/>
        <end position="154"/>
    </location>
</feature>
<dbReference type="InterPro" id="IPR006222">
    <property type="entry name" value="GCVT_N"/>
</dbReference>
<gene>
    <name evidence="2" type="ORF">CSA09_03830</name>
</gene>
<dbReference type="AlphaFoldDB" id="A0A2G6PEQ5"/>
<proteinExistence type="predicted"/>
<sequence length="352" mass="38227">MNTEWAAFLESAGAIRVDGQTQHFGNPNQELQAALTHTICCDLSHHGLIAAQGIDACAFLQGQLTCDVRHITPDLSLIGAYCTPKGRMLASCRLFRCADSYYLSLPLEMVNPTLTRLRKYVLRARVTLDDASDTLTTIGIAGNQATSLLKKILGAVPEQTNGVISTSQNITVICLPGSAPRYILYGEVYQIKVIWEALTSGTVPTGPEAWRLLDILSGTPAIYPGTTELFIPQMTNLQLLGGISFQKGCYTGQEIVARTHYLGKLKRRMYLARVDTPTPPRPGDLVYSPRADANQNAGHLVDACHHPDGGYQVLAVALIECAENGVLQLGDAVHSALRLEPLPYHFEDKATA</sequence>
<dbReference type="SUPFAM" id="SSF101790">
    <property type="entry name" value="Aminomethyltransferase beta-barrel domain"/>
    <property type="match status" value="1"/>
</dbReference>
<dbReference type="GO" id="GO:0016226">
    <property type="term" value="P:iron-sulfur cluster assembly"/>
    <property type="evidence" value="ECO:0007669"/>
    <property type="project" value="TreeGrafter"/>
</dbReference>
<comment type="caution">
    <text evidence="2">The sequence shown here is derived from an EMBL/GenBank/DDBJ whole genome shotgun (WGS) entry which is preliminary data.</text>
</comment>
<dbReference type="EMBL" id="PDTV01000008">
    <property type="protein sequence ID" value="PIE83034.1"/>
    <property type="molecule type" value="Genomic_DNA"/>
</dbReference>
<name>A0A2G6PEQ5_9GAMM</name>
<dbReference type="InterPro" id="IPR029043">
    <property type="entry name" value="GcvT/YgfZ_C"/>
</dbReference>
<dbReference type="Gene3D" id="3.30.70.1630">
    <property type="match status" value="1"/>
</dbReference>
<dbReference type="PANTHER" id="PTHR22602:SF0">
    <property type="entry name" value="TRANSFERASE CAF17, MITOCHONDRIAL-RELATED"/>
    <property type="match status" value="1"/>
</dbReference>
<dbReference type="Gene3D" id="3.30.70.1400">
    <property type="entry name" value="Aminomethyltransferase beta-barrel domains"/>
    <property type="match status" value="1"/>
</dbReference>
<reference evidence="2 3" key="1">
    <citation type="submission" date="2017-10" db="EMBL/GenBank/DDBJ databases">
        <title>Novel microbial diversity and functional potential in the marine mammal oral microbiome.</title>
        <authorList>
            <person name="Dudek N.K."/>
            <person name="Sun C.L."/>
            <person name="Burstein D."/>
            <person name="Kantor R.S."/>
            <person name="Aliaga Goltsman D.S."/>
            <person name="Bik E.M."/>
            <person name="Thomas B.C."/>
            <person name="Banfield J.F."/>
            <person name="Relman D.A."/>
        </authorList>
    </citation>
    <scope>NUCLEOTIDE SEQUENCE [LARGE SCALE GENOMIC DNA]</scope>
    <source>
        <strain evidence="2">DOLJORAL78_50_517</strain>
    </source>
</reference>
<dbReference type="InterPro" id="IPR045179">
    <property type="entry name" value="YgfZ/GcvT"/>
</dbReference>
<protein>
    <submittedName>
        <fullName evidence="2">Glycine cleavage system protein T</fullName>
    </submittedName>
</protein>
<dbReference type="SUPFAM" id="SSF103025">
    <property type="entry name" value="Folate-binding domain"/>
    <property type="match status" value="1"/>
</dbReference>
<dbReference type="Gene3D" id="2.40.30.160">
    <property type="match status" value="1"/>
</dbReference>
<dbReference type="Proteomes" id="UP000229278">
    <property type="component" value="Unassembled WGS sequence"/>
</dbReference>
<dbReference type="NCBIfam" id="TIGR03317">
    <property type="entry name" value="ygfZ_signature"/>
    <property type="match status" value="1"/>
</dbReference>
<dbReference type="InterPro" id="IPR017703">
    <property type="entry name" value="YgfZ/GCV_T_CS"/>
</dbReference>
<accession>A0A2G6PEQ5</accession>
<dbReference type="PIRSF" id="PIRSF006487">
    <property type="entry name" value="GcvT"/>
    <property type="match status" value="1"/>
</dbReference>